<comment type="caution">
    <text evidence="6">The sequence shown here is derived from an EMBL/GenBank/DDBJ whole genome shotgun (WGS) entry which is preliminary data.</text>
</comment>
<evidence type="ECO:0000313" key="6">
    <source>
        <dbReference type="EMBL" id="GIL30067.1"/>
    </source>
</evidence>
<comment type="subcellular location">
    <subcellularLocation>
        <location evidence="1">Membrane</location>
        <topology evidence="1">Multi-pass membrane protein</topology>
    </subcellularLocation>
</comment>
<name>A0A8J4EM73_9ACTN</name>
<accession>A0A8J4EM73</accession>
<proteinExistence type="predicted"/>
<reference evidence="7" key="1">
    <citation type="journal article" date="2021" name="Int. J. Syst. Evol. Microbiol.">
        <title>Actinocatenispora comari sp. nov., an endophytic actinomycete isolated from aerial parts of Comarum salesowianum.</title>
        <authorList>
            <person name="Oyunbileg N."/>
            <person name="Iizaka Y."/>
            <person name="Hamada M."/>
            <person name="Davaapurev B.O."/>
            <person name="Fukumoto A."/>
            <person name="Tsetseg B."/>
            <person name="Kato F."/>
            <person name="Tamura T."/>
            <person name="Batkhuu J."/>
            <person name="Anzai Y."/>
        </authorList>
    </citation>
    <scope>NUCLEOTIDE SEQUENCE [LARGE SCALE GENOMIC DNA]</scope>
    <source>
        <strain evidence="7">NUM-2625</strain>
    </source>
</reference>
<keyword evidence="4 5" id="KW-0472">Membrane</keyword>
<evidence type="ECO:0000256" key="2">
    <source>
        <dbReference type="ARBA" id="ARBA00022692"/>
    </source>
</evidence>
<evidence type="ECO:0000256" key="1">
    <source>
        <dbReference type="ARBA" id="ARBA00004141"/>
    </source>
</evidence>
<feature type="transmembrane region" description="Helical" evidence="5">
    <location>
        <begin position="95"/>
        <end position="113"/>
    </location>
</feature>
<protein>
    <recommendedName>
        <fullName evidence="8">DoxX family protein</fullName>
    </recommendedName>
</protein>
<evidence type="ECO:0000256" key="4">
    <source>
        <dbReference type="ARBA" id="ARBA00023136"/>
    </source>
</evidence>
<dbReference type="RefSeq" id="WP_207127710.1">
    <property type="nucleotide sequence ID" value="NZ_BOPO01000111.1"/>
</dbReference>
<keyword evidence="3 5" id="KW-1133">Transmembrane helix</keyword>
<evidence type="ECO:0000313" key="7">
    <source>
        <dbReference type="Proteomes" id="UP000614996"/>
    </source>
</evidence>
<keyword evidence="7" id="KW-1185">Reference proteome</keyword>
<dbReference type="AlphaFoldDB" id="A0A8J4EM73"/>
<feature type="transmembrane region" description="Helical" evidence="5">
    <location>
        <begin position="43"/>
        <end position="62"/>
    </location>
</feature>
<gene>
    <name evidence="6" type="ORF">NUM_53210</name>
</gene>
<dbReference type="GO" id="GO:0016020">
    <property type="term" value="C:membrane"/>
    <property type="evidence" value="ECO:0007669"/>
    <property type="project" value="UniProtKB-SubCell"/>
</dbReference>
<keyword evidence="2 5" id="KW-0812">Transmembrane</keyword>
<dbReference type="EMBL" id="BOPO01000111">
    <property type="protein sequence ID" value="GIL30067.1"/>
    <property type="molecule type" value="Genomic_DNA"/>
</dbReference>
<dbReference type="InterPro" id="IPR032808">
    <property type="entry name" value="DoxX"/>
</dbReference>
<sequence length="114" mass="11256">MSTGYLVVVLVTAVATAAIGAAAAARASFVRGFMTVVGVPDSWLPWLATAKLAGAAGLLAGLAYRPLGVVAATGLVLYFAGAVAAHLRAHGYATLGFPAGYLALAVASLVLTLA</sequence>
<dbReference type="Proteomes" id="UP000614996">
    <property type="component" value="Unassembled WGS sequence"/>
</dbReference>
<organism evidence="6 7">
    <name type="scientific">Actinocatenispora comari</name>
    <dbReference type="NCBI Taxonomy" id="2807577"/>
    <lineage>
        <taxon>Bacteria</taxon>
        <taxon>Bacillati</taxon>
        <taxon>Actinomycetota</taxon>
        <taxon>Actinomycetes</taxon>
        <taxon>Micromonosporales</taxon>
        <taxon>Micromonosporaceae</taxon>
        <taxon>Actinocatenispora</taxon>
    </lineage>
</organism>
<feature type="transmembrane region" description="Helical" evidence="5">
    <location>
        <begin position="69"/>
        <end position="89"/>
    </location>
</feature>
<evidence type="ECO:0000256" key="3">
    <source>
        <dbReference type="ARBA" id="ARBA00022989"/>
    </source>
</evidence>
<evidence type="ECO:0000256" key="5">
    <source>
        <dbReference type="SAM" id="Phobius"/>
    </source>
</evidence>
<dbReference type="Pfam" id="PF13564">
    <property type="entry name" value="DoxX_2"/>
    <property type="match status" value="1"/>
</dbReference>
<evidence type="ECO:0008006" key="8">
    <source>
        <dbReference type="Google" id="ProtNLM"/>
    </source>
</evidence>